<evidence type="ECO:0000313" key="2">
    <source>
        <dbReference type="EMBL" id="KAL1376803.1"/>
    </source>
</evidence>
<name>A0ABD1CK81_CULPP</name>
<reference evidence="2 3" key="1">
    <citation type="submission" date="2024-05" db="EMBL/GenBank/DDBJ databases">
        <title>Culex pipiens pipiens assembly and annotation.</title>
        <authorList>
            <person name="Alout H."/>
            <person name="Durand T."/>
        </authorList>
    </citation>
    <scope>NUCLEOTIDE SEQUENCE [LARGE SCALE GENOMIC DNA]</scope>
    <source>
        <strain evidence="2">HA-2024</strain>
        <tissue evidence="2">Whole body</tissue>
    </source>
</reference>
<gene>
    <name evidence="2" type="ORF">pipiens_016682</name>
</gene>
<dbReference type="AlphaFoldDB" id="A0ABD1CK81"/>
<comment type="caution">
    <text evidence="2">The sequence shown here is derived from an EMBL/GenBank/DDBJ whole genome shotgun (WGS) entry which is preliminary data.</text>
</comment>
<feature type="region of interest" description="Disordered" evidence="1">
    <location>
        <begin position="1"/>
        <end position="24"/>
    </location>
</feature>
<dbReference type="Proteomes" id="UP001562425">
    <property type="component" value="Unassembled WGS sequence"/>
</dbReference>
<sequence length="253" mass="28715">MATNTTTVDDKNNNKQFPQSPYVQGCQSSIDGRIGENSMTLDIAVRMLMMQFTEMKLMLETFRNDFNRKIDTIKSELQGKDATLGQIKHRVNRLHLNIDAFENQKELIISGVPFASDEDPDALFATICRQLECSGGEELLTSTRRIHVNRLMDGDVSPLLVEFALKTTRDRFYSTYLRRRDLKLRHLGMPSDRRVFINENLNAGAREVKKAALLLKKVGKLTFVFTKGGIVHVKRRVGDPPTAVQSVKDLDDV</sequence>
<accession>A0ABD1CK81</accession>
<proteinExistence type="predicted"/>
<evidence type="ECO:0000313" key="3">
    <source>
        <dbReference type="Proteomes" id="UP001562425"/>
    </source>
</evidence>
<evidence type="ECO:0000256" key="1">
    <source>
        <dbReference type="SAM" id="MobiDB-lite"/>
    </source>
</evidence>
<keyword evidence="3" id="KW-1185">Reference proteome</keyword>
<protein>
    <submittedName>
        <fullName evidence="2">Uncharacterized protein</fullName>
    </submittedName>
</protein>
<organism evidence="2 3">
    <name type="scientific">Culex pipiens pipiens</name>
    <name type="common">Northern house mosquito</name>
    <dbReference type="NCBI Taxonomy" id="38569"/>
    <lineage>
        <taxon>Eukaryota</taxon>
        <taxon>Metazoa</taxon>
        <taxon>Ecdysozoa</taxon>
        <taxon>Arthropoda</taxon>
        <taxon>Hexapoda</taxon>
        <taxon>Insecta</taxon>
        <taxon>Pterygota</taxon>
        <taxon>Neoptera</taxon>
        <taxon>Endopterygota</taxon>
        <taxon>Diptera</taxon>
        <taxon>Nematocera</taxon>
        <taxon>Culicoidea</taxon>
        <taxon>Culicidae</taxon>
        <taxon>Culicinae</taxon>
        <taxon>Culicini</taxon>
        <taxon>Culex</taxon>
        <taxon>Culex</taxon>
    </lineage>
</organism>
<dbReference type="EMBL" id="JBEHCU010011385">
    <property type="protein sequence ID" value="KAL1376803.1"/>
    <property type="molecule type" value="Genomic_DNA"/>
</dbReference>